<keyword evidence="1" id="KW-0813">Transport</keyword>
<dbReference type="PROSITE" id="PS00211">
    <property type="entry name" value="ABC_TRANSPORTER_1"/>
    <property type="match status" value="1"/>
</dbReference>
<gene>
    <name evidence="5" type="ORF">ACFPRC_36935</name>
</gene>
<feature type="domain" description="ABC transporter" evidence="4">
    <location>
        <begin position="17"/>
        <end position="254"/>
    </location>
</feature>
<dbReference type="PANTHER" id="PTHR24220">
    <property type="entry name" value="IMPORT ATP-BINDING PROTEIN"/>
    <property type="match status" value="1"/>
</dbReference>
<evidence type="ECO:0000256" key="3">
    <source>
        <dbReference type="ARBA" id="ARBA00022840"/>
    </source>
</evidence>
<dbReference type="EMBL" id="JBHSJO010000003">
    <property type="protein sequence ID" value="MFC5020404.1"/>
    <property type="molecule type" value="Genomic_DNA"/>
</dbReference>
<comment type="caution">
    <text evidence="5">The sequence shown here is derived from an EMBL/GenBank/DDBJ whole genome shotgun (WGS) entry which is preliminary data.</text>
</comment>
<dbReference type="InterPro" id="IPR003593">
    <property type="entry name" value="AAA+_ATPase"/>
</dbReference>
<dbReference type="Pfam" id="PF00005">
    <property type="entry name" value="ABC_tran"/>
    <property type="match status" value="1"/>
</dbReference>
<organism evidence="5 6">
    <name type="scientific">Streptomyces lienomycini</name>
    <dbReference type="NCBI Taxonomy" id="284035"/>
    <lineage>
        <taxon>Bacteria</taxon>
        <taxon>Bacillati</taxon>
        <taxon>Actinomycetota</taxon>
        <taxon>Actinomycetes</taxon>
        <taxon>Kitasatosporales</taxon>
        <taxon>Streptomycetaceae</taxon>
        <taxon>Streptomyces</taxon>
    </lineage>
</organism>
<keyword evidence="3 5" id="KW-0067">ATP-binding</keyword>
<accession>A0ABV9X4H8</accession>
<dbReference type="InterPro" id="IPR003439">
    <property type="entry name" value="ABC_transporter-like_ATP-bd"/>
</dbReference>
<reference evidence="6" key="1">
    <citation type="journal article" date="2019" name="Int. J. Syst. Evol. Microbiol.">
        <title>The Global Catalogue of Microorganisms (GCM) 10K type strain sequencing project: providing services to taxonomists for standard genome sequencing and annotation.</title>
        <authorList>
            <consortium name="The Broad Institute Genomics Platform"/>
            <consortium name="The Broad Institute Genome Sequencing Center for Infectious Disease"/>
            <person name="Wu L."/>
            <person name="Ma J."/>
        </authorList>
    </citation>
    <scope>NUCLEOTIDE SEQUENCE [LARGE SCALE GENOMIC DNA]</scope>
    <source>
        <strain evidence="6">CGMCC 4.1542</strain>
    </source>
</reference>
<dbReference type="InterPro" id="IPR017871">
    <property type="entry name" value="ABC_transporter-like_CS"/>
</dbReference>
<evidence type="ECO:0000313" key="6">
    <source>
        <dbReference type="Proteomes" id="UP001595855"/>
    </source>
</evidence>
<dbReference type="SUPFAM" id="SSF52540">
    <property type="entry name" value="P-loop containing nucleoside triphosphate hydrolases"/>
    <property type="match status" value="1"/>
</dbReference>
<dbReference type="CDD" id="cd03255">
    <property type="entry name" value="ABC_MJ0796_LolCDE_FtsE"/>
    <property type="match status" value="1"/>
</dbReference>
<proteinExistence type="predicted"/>
<dbReference type="Gene3D" id="3.40.50.300">
    <property type="entry name" value="P-loop containing nucleotide triphosphate hydrolases"/>
    <property type="match status" value="1"/>
</dbReference>
<evidence type="ECO:0000259" key="4">
    <source>
        <dbReference type="PROSITE" id="PS50893"/>
    </source>
</evidence>
<dbReference type="InterPro" id="IPR027417">
    <property type="entry name" value="P-loop_NTPase"/>
</dbReference>
<evidence type="ECO:0000256" key="1">
    <source>
        <dbReference type="ARBA" id="ARBA00022448"/>
    </source>
</evidence>
<name>A0ABV9X4H8_9ACTN</name>
<evidence type="ECO:0000256" key="2">
    <source>
        <dbReference type="ARBA" id="ARBA00022741"/>
    </source>
</evidence>
<protein>
    <submittedName>
        <fullName evidence="5">ABC transporter ATP-binding protein</fullName>
    </submittedName>
</protein>
<dbReference type="Proteomes" id="UP001595855">
    <property type="component" value="Unassembled WGS sequence"/>
</dbReference>
<keyword evidence="2" id="KW-0547">Nucleotide-binding</keyword>
<sequence>MFGRGTTDNEVDGAEALRLESVRKVYGSDDNPVAALNGVSLSLPAGSFTAVMGPSGSGKSTLLQCAAGLESPTEGQVFVDGTPMTGGSETKLTKFRRSRIGFIFQHFNLLPTLTVLQNVTLPLRLAGKKIDRRAAVDVLGRVGLGNRLDHLPSQLSGGQQQRVAIARALVTQPRVVFADEPTGALDTKSARDVLGLLQESVRLYGQTLVMVTHDPVAASYAGSVLFLADGQMVGHLANPTAAQVAERMTHLAEEVERRRVREGV</sequence>
<dbReference type="PANTHER" id="PTHR24220:SF685">
    <property type="entry name" value="ABC TRANSPORTER RELATED"/>
    <property type="match status" value="1"/>
</dbReference>
<dbReference type="InterPro" id="IPR015854">
    <property type="entry name" value="ABC_transpr_LolD-like"/>
</dbReference>
<dbReference type="RefSeq" id="WP_328661890.1">
    <property type="nucleotide sequence ID" value="NZ_BAAATN010000022.1"/>
</dbReference>
<keyword evidence="6" id="KW-1185">Reference proteome</keyword>
<dbReference type="InterPro" id="IPR017911">
    <property type="entry name" value="MacB-like_ATP-bd"/>
</dbReference>
<evidence type="ECO:0000313" key="5">
    <source>
        <dbReference type="EMBL" id="MFC5020404.1"/>
    </source>
</evidence>
<dbReference type="SMART" id="SM00382">
    <property type="entry name" value="AAA"/>
    <property type="match status" value="1"/>
</dbReference>
<dbReference type="PROSITE" id="PS50893">
    <property type="entry name" value="ABC_TRANSPORTER_2"/>
    <property type="match status" value="1"/>
</dbReference>
<dbReference type="GO" id="GO:0005524">
    <property type="term" value="F:ATP binding"/>
    <property type="evidence" value="ECO:0007669"/>
    <property type="project" value="UniProtKB-KW"/>
</dbReference>